<dbReference type="GO" id="GO:0004177">
    <property type="term" value="F:aminopeptidase activity"/>
    <property type="evidence" value="ECO:0007669"/>
    <property type="project" value="UniProtKB-KW"/>
</dbReference>
<keyword evidence="1" id="KW-0645">Protease</keyword>
<dbReference type="Proteomes" id="UP001371391">
    <property type="component" value="Unassembled WGS sequence"/>
</dbReference>
<keyword evidence="1" id="KW-0378">Hydrolase</keyword>
<reference evidence="1 2" key="1">
    <citation type="submission" date="2024-02" db="EMBL/GenBank/DDBJ databases">
        <title>Bacteria isolated from the canopy kelp, Nereocystis luetkeana.</title>
        <authorList>
            <person name="Pfister C.A."/>
            <person name="Younker I.T."/>
            <person name="Light S.H."/>
        </authorList>
    </citation>
    <scope>NUCLEOTIDE SEQUENCE [LARGE SCALE GENOMIC DNA]</scope>
    <source>
        <strain evidence="1 2">TI.1.03</strain>
    </source>
</reference>
<feature type="non-terminal residue" evidence="1">
    <location>
        <position position="74"/>
    </location>
</feature>
<organism evidence="1 2">
    <name type="scientific">Pseudoalteromonas issachenkonii</name>
    <dbReference type="NCBI Taxonomy" id="152297"/>
    <lineage>
        <taxon>Bacteria</taxon>
        <taxon>Pseudomonadati</taxon>
        <taxon>Pseudomonadota</taxon>
        <taxon>Gammaproteobacteria</taxon>
        <taxon>Alteromonadales</taxon>
        <taxon>Pseudoalteromonadaceae</taxon>
        <taxon>Pseudoalteromonas</taxon>
    </lineage>
</organism>
<feature type="non-terminal residue" evidence="1">
    <location>
        <position position="1"/>
    </location>
</feature>
<dbReference type="EMBL" id="JBAKAW010000189">
    <property type="protein sequence ID" value="MEL0657399.1"/>
    <property type="molecule type" value="Genomic_DNA"/>
</dbReference>
<evidence type="ECO:0000313" key="1">
    <source>
        <dbReference type="EMBL" id="MEL0657399.1"/>
    </source>
</evidence>
<accession>A0ABU9H6E2</accession>
<comment type="caution">
    <text evidence="1">The sequence shown here is derived from an EMBL/GenBank/DDBJ whole genome shotgun (WGS) entry which is preliminary data.</text>
</comment>
<protein>
    <submittedName>
        <fullName evidence="1">Leucyl aminopeptidase</fullName>
        <ecNumber evidence="1">3.4.11.1</ecNumber>
    </submittedName>
</protein>
<evidence type="ECO:0000313" key="2">
    <source>
        <dbReference type="Proteomes" id="UP001371391"/>
    </source>
</evidence>
<keyword evidence="2" id="KW-1185">Reference proteome</keyword>
<sequence>QVKSKKVDPRRPLRKIVFNVQTRRELTIGESAIDHGLAIAAGSELCKDVANMPPNICDPVYLGEQAQELATDFD</sequence>
<proteinExistence type="predicted"/>
<dbReference type="EC" id="3.4.11.1" evidence="1"/>
<name>A0ABU9H6E2_9GAMM</name>
<keyword evidence="1" id="KW-0031">Aminopeptidase</keyword>
<gene>
    <name evidence="1" type="ORF">V6257_20625</name>
</gene>